<dbReference type="Proteomes" id="UP000694545">
    <property type="component" value="Unplaced"/>
</dbReference>
<dbReference type="InterPro" id="IPR018154">
    <property type="entry name" value="TLV/ENV_coat_polyprotein"/>
</dbReference>
<name>A0A8D2IU62_VARKO</name>
<organism evidence="16 17">
    <name type="scientific">Varanus komodoensis</name>
    <name type="common">Komodo dragon</name>
    <dbReference type="NCBI Taxonomy" id="61221"/>
    <lineage>
        <taxon>Eukaryota</taxon>
        <taxon>Metazoa</taxon>
        <taxon>Chordata</taxon>
        <taxon>Craniata</taxon>
        <taxon>Vertebrata</taxon>
        <taxon>Euteleostomi</taxon>
        <taxon>Lepidosauria</taxon>
        <taxon>Squamata</taxon>
        <taxon>Bifurcata</taxon>
        <taxon>Unidentata</taxon>
        <taxon>Episquamata</taxon>
        <taxon>Toxicofera</taxon>
        <taxon>Anguimorpha</taxon>
        <taxon>Paleoanguimorpha</taxon>
        <taxon>Varanoidea</taxon>
        <taxon>Varanidae</taxon>
        <taxon>Varanus</taxon>
    </lineage>
</organism>
<feature type="transmembrane region" description="Helical" evidence="15">
    <location>
        <begin position="626"/>
        <end position="652"/>
    </location>
</feature>
<evidence type="ECO:0000256" key="9">
    <source>
        <dbReference type="ARBA" id="ARBA00023136"/>
    </source>
</evidence>
<evidence type="ECO:0000256" key="6">
    <source>
        <dbReference type="ARBA" id="ARBA00022692"/>
    </source>
</evidence>
<keyword evidence="12" id="KW-0325">Glycoprotein</keyword>
<reference evidence="16" key="1">
    <citation type="submission" date="2025-08" db="UniProtKB">
        <authorList>
            <consortium name="Ensembl"/>
        </authorList>
    </citation>
    <scope>IDENTIFICATION</scope>
</reference>
<keyword evidence="17" id="KW-1185">Reference proteome</keyword>
<evidence type="ECO:0000256" key="7">
    <source>
        <dbReference type="ARBA" id="ARBA00022870"/>
    </source>
</evidence>
<dbReference type="CDD" id="cd09851">
    <property type="entry name" value="HTLV-1-like_HR1-HR2"/>
    <property type="match status" value="1"/>
</dbReference>
<sequence>MEGAPDGRLLTSKAEKSLLPAAAGFARTFRKMEGAPDGRPFASTATKNLFLAALLIILTHRVGSLPQNPHQLMQVKWTLRTDLASYGIQQNPPPLVTILTHTHDTSPVFRIDLCQLLPPRWRNLIPPSAREGPSMTRGYIGQGRYGCGDESLERNLQTEAYYGCPADGSPDCGDASYFYCAQWGCETFATWMEGEGRGKDHWIVVERVKSSQRGVGKQNPLSLTIQRGQEDSWAEGKTWGLRLYVTGKDPGVRFTIQKQIIPQPWGPVGPNRVLKYPEVADLNPAPRPPTEPFRSFNAARPQPKGPPPPQSPADSSRLYKLVTAVFQVLNETNPNITGDCWLCLSPQPPFYTGVGVNASLSDFRNLSYSENYQARCQWGLYPTITLEGFSGVGTCVTGPQGPLNDPRCASTITLAPGTSPYLLAAPNGTLFACRAGLTPCISSTLLMALPSPSATQAPQPDLCILTLVLPKIYLADGEVTPIGDWPVGARVKRAVPLLAPLLLDLGVARSAAVGAGALIKGNKDIFYLSKQVDTDLQELHGSIRFLEQSLDSLAEVALQNRRELDLLLLKQGGLCAALDEKCCFYANHSGVIRNSLDLVRARIEDREKRRMENSNWYQRLFSWSPWLTSLLSSLAGPLLGLLFLLISGPLLIQWLSRFVQKAYVQRNGQRLLGRCKLKDKTYC</sequence>
<proteinExistence type="predicted"/>
<keyword evidence="10" id="KW-0564">Palmitate</keyword>
<comment type="subcellular location">
    <subcellularLocation>
        <location evidence="1">Host cell membrane</location>
        <topology evidence="1">Single-pass type I membrane protein</topology>
    </subcellularLocation>
    <subcellularLocation>
        <location evidence="2">Host endomembrane system</location>
        <topology evidence="2">Peripheral membrane protein</topology>
    </subcellularLocation>
    <subcellularLocation>
        <location evidence="3">Virion membrane</location>
        <topology evidence="3">Single-pass type I membrane protein</topology>
    </subcellularLocation>
</comment>
<dbReference type="InterPro" id="IPR008981">
    <property type="entry name" value="FMuLV_rcpt-bd"/>
</dbReference>
<evidence type="ECO:0000256" key="13">
    <source>
        <dbReference type="ARBA" id="ARBA00023288"/>
    </source>
</evidence>
<evidence type="ECO:0000256" key="4">
    <source>
        <dbReference type="ARBA" id="ARBA00022511"/>
    </source>
</evidence>
<dbReference type="AlphaFoldDB" id="A0A8D2IU62"/>
<dbReference type="PANTHER" id="PTHR10424">
    <property type="entry name" value="VIRAL ENVELOPE PROTEIN"/>
    <property type="match status" value="1"/>
</dbReference>
<dbReference type="Gene3D" id="1.10.287.210">
    <property type="match status" value="1"/>
</dbReference>
<dbReference type="SUPFAM" id="SSF49830">
    <property type="entry name" value="ENV polyprotein, receptor-binding domain"/>
    <property type="match status" value="1"/>
</dbReference>
<keyword evidence="9 15" id="KW-0472">Membrane</keyword>
<keyword evidence="7" id="KW-1043">Host membrane</keyword>
<evidence type="ECO:0000256" key="3">
    <source>
        <dbReference type="ARBA" id="ARBA00004563"/>
    </source>
</evidence>
<evidence type="ECO:0000256" key="1">
    <source>
        <dbReference type="ARBA" id="ARBA00004402"/>
    </source>
</evidence>
<evidence type="ECO:0000256" key="12">
    <source>
        <dbReference type="ARBA" id="ARBA00023180"/>
    </source>
</evidence>
<evidence type="ECO:0000256" key="14">
    <source>
        <dbReference type="SAM" id="MobiDB-lite"/>
    </source>
</evidence>
<keyword evidence="8 15" id="KW-1133">Transmembrane helix</keyword>
<protein>
    <recommendedName>
        <fullName evidence="18">Envelope protein</fullName>
    </recommendedName>
</protein>
<evidence type="ECO:0000256" key="10">
    <source>
        <dbReference type="ARBA" id="ARBA00023139"/>
    </source>
</evidence>
<dbReference type="Gene3D" id="3.90.310.10">
    <property type="entry name" value="ENV polyprotein, receptor-binding domain"/>
    <property type="match status" value="1"/>
</dbReference>
<evidence type="ECO:0000313" key="16">
    <source>
        <dbReference type="Ensembl" id="ENSVKKP00000005264.1"/>
    </source>
</evidence>
<evidence type="ECO:0000256" key="15">
    <source>
        <dbReference type="SAM" id="Phobius"/>
    </source>
</evidence>
<reference evidence="16" key="2">
    <citation type="submission" date="2025-09" db="UniProtKB">
        <authorList>
            <consortium name="Ensembl"/>
        </authorList>
    </citation>
    <scope>IDENTIFICATION</scope>
</reference>
<keyword evidence="6 15" id="KW-0812">Transmembrane</keyword>
<keyword evidence="13" id="KW-0449">Lipoprotein</keyword>
<feature type="region of interest" description="Disordered" evidence="14">
    <location>
        <begin position="280"/>
        <end position="315"/>
    </location>
</feature>
<evidence type="ECO:0000256" key="5">
    <source>
        <dbReference type="ARBA" id="ARBA00022581"/>
    </source>
</evidence>
<dbReference type="Pfam" id="PF00429">
    <property type="entry name" value="TLV_coat"/>
    <property type="match status" value="1"/>
</dbReference>
<evidence type="ECO:0000256" key="11">
    <source>
        <dbReference type="ARBA" id="ARBA00023157"/>
    </source>
</evidence>
<evidence type="ECO:0008006" key="18">
    <source>
        <dbReference type="Google" id="ProtNLM"/>
    </source>
</evidence>
<evidence type="ECO:0000256" key="8">
    <source>
        <dbReference type="ARBA" id="ARBA00022989"/>
    </source>
</evidence>
<dbReference type="SUPFAM" id="SSF58069">
    <property type="entry name" value="Virus ectodomain"/>
    <property type="match status" value="1"/>
</dbReference>
<dbReference type="PANTHER" id="PTHR10424:SF81">
    <property type="entry name" value="ERVV2 PROTEIN"/>
    <property type="match status" value="1"/>
</dbReference>
<accession>A0A8D2IU62</accession>
<dbReference type="OMA" id="WGCESIS"/>
<evidence type="ECO:0000313" key="17">
    <source>
        <dbReference type="Proteomes" id="UP000694545"/>
    </source>
</evidence>
<keyword evidence="4" id="KW-1032">Host cell membrane</keyword>
<keyword evidence="11" id="KW-1015">Disulfide bond</keyword>
<evidence type="ECO:0000256" key="2">
    <source>
        <dbReference type="ARBA" id="ARBA00004531"/>
    </source>
</evidence>
<keyword evidence="5" id="KW-0945">Host-virus interaction</keyword>
<dbReference type="Ensembl" id="ENSVKKT00000005413.1">
    <property type="protein sequence ID" value="ENSVKKP00000005264.1"/>
    <property type="gene ID" value="ENSVKKG00000003894.1"/>
</dbReference>